<evidence type="ECO:0000256" key="4">
    <source>
        <dbReference type="ARBA" id="ARBA00022690"/>
    </source>
</evidence>
<dbReference type="InterPro" id="IPR000010">
    <property type="entry name" value="Cystatin_dom"/>
</dbReference>
<dbReference type="PROSITE" id="PS00287">
    <property type="entry name" value="CYSTATIN"/>
    <property type="match status" value="1"/>
</dbReference>
<name>A0A8B8BPF5_CRAVI</name>
<dbReference type="OrthoDB" id="2429551at2759"/>
<dbReference type="RefSeq" id="XP_022304748.1">
    <property type="nucleotide sequence ID" value="XM_022449040.1"/>
</dbReference>
<gene>
    <name evidence="8 9" type="primary">LOC111111871</name>
</gene>
<dbReference type="InterPro" id="IPR018073">
    <property type="entry name" value="Prot_inh_cystat_CS"/>
</dbReference>
<evidence type="ECO:0000256" key="2">
    <source>
        <dbReference type="ARBA" id="ARBA00009403"/>
    </source>
</evidence>
<dbReference type="KEGG" id="cvn:111111871"/>
<dbReference type="GO" id="GO:0004869">
    <property type="term" value="F:cysteine-type endopeptidase inhibitor activity"/>
    <property type="evidence" value="ECO:0007669"/>
    <property type="project" value="UniProtKB-KW"/>
</dbReference>
<keyword evidence="5" id="KW-0789">Thiol protease inhibitor</keyword>
<organism evidence="7 9">
    <name type="scientific">Crassostrea virginica</name>
    <name type="common">Eastern oyster</name>
    <dbReference type="NCBI Taxonomy" id="6565"/>
    <lineage>
        <taxon>Eukaryota</taxon>
        <taxon>Metazoa</taxon>
        <taxon>Spiralia</taxon>
        <taxon>Lophotrochozoa</taxon>
        <taxon>Mollusca</taxon>
        <taxon>Bivalvia</taxon>
        <taxon>Autobranchia</taxon>
        <taxon>Pteriomorphia</taxon>
        <taxon>Ostreida</taxon>
        <taxon>Ostreoidea</taxon>
        <taxon>Ostreidae</taxon>
        <taxon>Crassostrea</taxon>
    </lineage>
</organism>
<dbReference type="Proteomes" id="UP000694844">
    <property type="component" value="Chromosome 9"/>
</dbReference>
<evidence type="ECO:0000256" key="5">
    <source>
        <dbReference type="ARBA" id="ARBA00022704"/>
    </source>
</evidence>
<dbReference type="AlphaFoldDB" id="A0A8B8BPF5"/>
<dbReference type="PANTHER" id="PTHR11414">
    <property type="entry name" value="CYSTATIN FAMILY MEMBER"/>
    <property type="match status" value="1"/>
</dbReference>
<sequence length="131" mass="14416">MSVSPVKPCKVVQKQGSPICMKFYGNSMQGKCVKTRVGGLTELKPADAEILAITIEVKDAVEEKVGKKLETYSPVSYKTQVVAGINYFVKVNVGDEYLHLRIFAPLPCTGNPKELTDLQTGKTAEDEIIYF</sequence>
<keyword evidence="7" id="KW-1185">Reference proteome</keyword>
<dbReference type="SMART" id="SM00043">
    <property type="entry name" value="CY"/>
    <property type="match status" value="1"/>
</dbReference>
<dbReference type="SUPFAM" id="SSF54403">
    <property type="entry name" value="Cystatin/monellin"/>
    <property type="match status" value="1"/>
</dbReference>
<proteinExistence type="inferred from homology"/>
<dbReference type="GO" id="GO:0005829">
    <property type="term" value="C:cytosol"/>
    <property type="evidence" value="ECO:0007669"/>
    <property type="project" value="TreeGrafter"/>
</dbReference>
<evidence type="ECO:0000313" key="9">
    <source>
        <dbReference type="RefSeq" id="XP_022304749.1"/>
    </source>
</evidence>
<keyword evidence="3" id="KW-0963">Cytoplasm</keyword>
<evidence type="ECO:0000313" key="7">
    <source>
        <dbReference type="Proteomes" id="UP000694844"/>
    </source>
</evidence>
<evidence type="ECO:0000256" key="1">
    <source>
        <dbReference type="ARBA" id="ARBA00004496"/>
    </source>
</evidence>
<dbReference type="RefSeq" id="XP_022304749.1">
    <property type="nucleotide sequence ID" value="XM_022449041.1"/>
</dbReference>
<comment type="subcellular location">
    <subcellularLocation>
        <location evidence="1">Cytoplasm</location>
    </subcellularLocation>
</comment>
<keyword evidence="4" id="KW-0646">Protease inhibitor</keyword>
<protein>
    <submittedName>
        <fullName evidence="8 9">Cystatin-A-like isoform X1</fullName>
    </submittedName>
</protein>
<dbReference type="CDD" id="cd00042">
    <property type="entry name" value="CY"/>
    <property type="match status" value="1"/>
</dbReference>
<accession>A0A8B8BPF5</accession>
<dbReference type="InterPro" id="IPR001713">
    <property type="entry name" value="Prot_inh_stefin"/>
</dbReference>
<dbReference type="PANTHER" id="PTHR11414:SF21">
    <property type="entry name" value="CYSTATIN 14A, TANDEM DUPLICATE 1-RELATED"/>
    <property type="match status" value="1"/>
</dbReference>
<dbReference type="FunFam" id="3.10.450.10:FF:000001">
    <property type="entry name" value="Cystatin-A"/>
    <property type="match status" value="1"/>
</dbReference>
<dbReference type="InterPro" id="IPR046350">
    <property type="entry name" value="Cystatin_sf"/>
</dbReference>
<evidence type="ECO:0000313" key="8">
    <source>
        <dbReference type="RefSeq" id="XP_022304748.1"/>
    </source>
</evidence>
<reference evidence="8 9" key="1">
    <citation type="submission" date="2025-04" db="UniProtKB">
        <authorList>
            <consortium name="RefSeq"/>
        </authorList>
    </citation>
    <scope>IDENTIFICATION</scope>
    <source>
        <tissue evidence="8 9">Whole sample</tissue>
    </source>
</reference>
<dbReference type="Gene3D" id="3.10.450.10">
    <property type="match status" value="1"/>
</dbReference>
<evidence type="ECO:0000259" key="6">
    <source>
        <dbReference type="SMART" id="SM00043"/>
    </source>
</evidence>
<feature type="domain" description="Cystatin" evidence="6">
    <location>
        <begin position="35"/>
        <end position="131"/>
    </location>
</feature>
<dbReference type="Pfam" id="PF00031">
    <property type="entry name" value="Cystatin"/>
    <property type="match status" value="1"/>
</dbReference>
<evidence type="ECO:0000256" key="3">
    <source>
        <dbReference type="ARBA" id="ARBA00022490"/>
    </source>
</evidence>
<dbReference type="PRINTS" id="PR00295">
    <property type="entry name" value="STEFINA"/>
</dbReference>
<comment type="similarity">
    <text evidence="2">Belongs to the cystatin family.</text>
</comment>
<dbReference type="GeneID" id="111111871"/>